<dbReference type="Proteomes" id="UP001178461">
    <property type="component" value="Chromosome 12"/>
</dbReference>
<reference evidence="2" key="1">
    <citation type="submission" date="2022-12" db="EMBL/GenBank/DDBJ databases">
        <authorList>
            <person name="Alioto T."/>
            <person name="Alioto T."/>
            <person name="Gomez Garrido J."/>
        </authorList>
    </citation>
    <scope>NUCLEOTIDE SEQUENCE</scope>
</reference>
<evidence type="ECO:0000313" key="3">
    <source>
        <dbReference type="Proteomes" id="UP001178461"/>
    </source>
</evidence>
<gene>
    <name evidence="2" type="ORF">PODLI_1B003261</name>
</gene>
<organism evidence="2 3">
    <name type="scientific">Podarcis lilfordi</name>
    <name type="common">Lilford's wall lizard</name>
    <dbReference type="NCBI Taxonomy" id="74358"/>
    <lineage>
        <taxon>Eukaryota</taxon>
        <taxon>Metazoa</taxon>
        <taxon>Chordata</taxon>
        <taxon>Craniata</taxon>
        <taxon>Vertebrata</taxon>
        <taxon>Euteleostomi</taxon>
        <taxon>Lepidosauria</taxon>
        <taxon>Squamata</taxon>
        <taxon>Bifurcata</taxon>
        <taxon>Unidentata</taxon>
        <taxon>Episquamata</taxon>
        <taxon>Laterata</taxon>
        <taxon>Lacertibaenia</taxon>
        <taxon>Lacertidae</taxon>
        <taxon>Podarcis</taxon>
    </lineage>
</organism>
<feature type="compositionally biased region" description="Low complexity" evidence="1">
    <location>
        <begin position="46"/>
        <end position="58"/>
    </location>
</feature>
<accession>A0AA35L535</accession>
<keyword evidence="3" id="KW-1185">Reference proteome</keyword>
<evidence type="ECO:0000256" key="1">
    <source>
        <dbReference type="SAM" id="MobiDB-lite"/>
    </source>
</evidence>
<feature type="region of interest" description="Disordered" evidence="1">
    <location>
        <begin position="37"/>
        <end position="58"/>
    </location>
</feature>
<feature type="non-terminal residue" evidence="2">
    <location>
        <position position="58"/>
    </location>
</feature>
<name>A0AA35L535_9SAUR</name>
<dbReference type="AlphaFoldDB" id="A0AA35L535"/>
<dbReference type="EMBL" id="OX395137">
    <property type="protein sequence ID" value="CAI5789481.1"/>
    <property type="molecule type" value="Genomic_DNA"/>
</dbReference>
<evidence type="ECO:0000313" key="2">
    <source>
        <dbReference type="EMBL" id="CAI5789481.1"/>
    </source>
</evidence>
<proteinExistence type="predicted"/>
<protein>
    <submittedName>
        <fullName evidence="2">Uncharacterized protein</fullName>
    </submittedName>
</protein>
<sequence length="58" mass="5724">MCLRGCCNTTCGPSPGSNGQAPLTGGDVLLLRMPGMSGEAISTRGSSLSAPAPSEEEA</sequence>